<dbReference type="WBParaSite" id="HNAJ_0000258401-mRNA-1">
    <property type="protein sequence ID" value="HNAJ_0000258401-mRNA-1"/>
    <property type="gene ID" value="HNAJ_0000258401"/>
</dbReference>
<evidence type="ECO:0000256" key="4">
    <source>
        <dbReference type="ARBA" id="ARBA00022840"/>
    </source>
</evidence>
<evidence type="ECO:0000313" key="8">
    <source>
        <dbReference type="Proteomes" id="UP000278807"/>
    </source>
</evidence>
<accession>A0A0R3T696</accession>
<evidence type="ECO:0000256" key="2">
    <source>
        <dbReference type="ARBA" id="ARBA00022801"/>
    </source>
</evidence>
<dbReference type="InterPro" id="IPR027417">
    <property type="entry name" value="P-loop_NTPase"/>
</dbReference>
<dbReference type="Gene3D" id="1.10.150.20">
    <property type="entry name" value="5' to 3' exonuclease, C-terminal subdomain"/>
    <property type="match status" value="1"/>
</dbReference>
<dbReference type="AlphaFoldDB" id="A0A0R3T696"/>
<feature type="compositionally biased region" description="Basic and acidic residues" evidence="5">
    <location>
        <begin position="345"/>
        <end position="361"/>
    </location>
</feature>
<dbReference type="Pfam" id="PF25453">
    <property type="entry name" value="DUF7898"/>
    <property type="match status" value="1"/>
</dbReference>
<evidence type="ECO:0000256" key="1">
    <source>
        <dbReference type="ARBA" id="ARBA00022741"/>
    </source>
</evidence>
<feature type="compositionally biased region" description="Acidic residues" evidence="5">
    <location>
        <begin position="362"/>
        <end position="374"/>
    </location>
</feature>
<dbReference type="EMBL" id="UZAE01001295">
    <property type="protein sequence ID" value="VDN98442.1"/>
    <property type="molecule type" value="Genomic_DNA"/>
</dbReference>
<dbReference type="GO" id="GO:0016787">
    <property type="term" value="F:hydrolase activity"/>
    <property type="evidence" value="ECO:0007669"/>
    <property type="project" value="UniProtKB-KW"/>
</dbReference>
<dbReference type="GO" id="GO:0005524">
    <property type="term" value="F:ATP binding"/>
    <property type="evidence" value="ECO:0007669"/>
    <property type="project" value="UniProtKB-KW"/>
</dbReference>
<gene>
    <name evidence="7" type="ORF">HNAJ_LOCUS2583</name>
</gene>
<proteinExistence type="predicted"/>
<protein>
    <submittedName>
        <fullName evidence="9">ERCC4 domain-containing protein</fullName>
    </submittedName>
</protein>
<dbReference type="Gene3D" id="1.10.3380.20">
    <property type="match status" value="1"/>
</dbReference>
<dbReference type="InterPro" id="IPR050474">
    <property type="entry name" value="Hel308_SKI2-like"/>
</dbReference>
<keyword evidence="4" id="KW-0067">ATP-binding</keyword>
<dbReference type="OrthoDB" id="6285142at2759"/>
<keyword evidence="8" id="KW-1185">Reference proteome</keyword>
<dbReference type="SUPFAM" id="SSF158702">
    <property type="entry name" value="Sec63 N-terminal domain-like"/>
    <property type="match status" value="1"/>
</dbReference>
<evidence type="ECO:0000313" key="9">
    <source>
        <dbReference type="WBParaSite" id="HNAJ_0000258401-mRNA-1"/>
    </source>
</evidence>
<evidence type="ECO:0000259" key="6">
    <source>
        <dbReference type="Pfam" id="PF25453"/>
    </source>
</evidence>
<keyword evidence="2" id="KW-0378">Hydrolase</keyword>
<keyword evidence="3" id="KW-0347">Helicase</keyword>
<feature type="domain" description="DUF7898" evidence="6">
    <location>
        <begin position="256"/>
        <end position="306"/>
    </location>
</feature>
<dbReference type="SUPFAM" id="SSF52540">
    <property type="entry name" value="P-loop containing nucleoside triphosphate hydrolases"/>
    <property type="match status" value="1"/>
</dbReference>
<dbReference type="PANTHER" id="PTHR47961">
    <property type="entry name" value="DNA POLYMERASE THETA, PUTATIVE (AFU_ORTHOLOGUE AFUA_1G05260)-RELATED"/>
    <property type="match status" value="1"/>
</dbReference>
<dbReference type="PANTHER" id="PTHR47961:SF12">
    <property type="entry name" value="HELICASE POLQ-LIKE"/>
    <property type="match status" value="1"/>
</dbReference>
<reference evidence="9" key="1">
    <citation type="submission" date="2017-02" db="UniProtKB">
        <authorList>
            <consortium name="WormBaseParasite"/>
        </authorList>
    </citation>
    <scope>IDENTIFICATION</scope>
</reference>
<feature type="region of interest" description="Disordered" evidence="5">
    <location>
        <begin position="335"/>
        <end position="374"/>
    </location>
</feature>
<reference evidence="7 8" key="2">
    <citation type="submission" date="2018-11" db="EMBL/GenBank/DDBJ databases">
        <authorList>
            <consortium name="Pathogen Informatics"/>
        </authorList>
    </citation>
    <scope>NUCLEOTIDE SEQUENCE [LARGE SCALE GENOMIC DNA]</scope>
</reference>
<dbReference type="Proteomes" id="UP000278807">
    <property type="component" value="Unassembled WGS sequence"/>
</dbReference>
<name>A0A0R3T696_RODNA</name>
<evidence type="ECO:0000256" key="5">
    <source>
        <dbReference type="SAM" id="MobiDB-lite"/>
    </source>
</evidence>
<sequence>MLFSITIFVFFKNFRVIIRKPYVGSSFLSWSQYKQMVGRAGRAGLDSFGEGITILQPNERDAFAQLINSTTSNKSSVDNGLRQLMLSLLGLGVINKVVFIQYMVLTESTIRLGKNSVFIVSLSWNGKSAHRDQQIHDIKSTPAEKIELKVGLILSANAYYLYLKSMHNYETPLYRLYLALALSELWPPRCEPIWRVASRYGLSRGALQSMVQSASSLAVGLAHALAAEYASDPELWAFAHLLPDFSSRLAYCVTSELIPLMQLPGVKRARARQLYDAGFKTIGEIASAEPSTLVSAMAPFLSRRAAREIVQAARMILTERVDALQKEAADIADLFSSKAEGSSEEGGHDDMKGNRSDLGKDNEEEGEEDVDLFA</sequence>
<dbReference type="Gene3D" id="3.40.50.300">
    <property type="entry name" value="P-loop containing nucleotide triphosphate hydrolases"/>
    <property type="match status" value="1"/>
</dbReference>
<dbReference type="GO" id="GO:0004386">
    <property type="term" value="F:helicase activity"/>
    <property type="evidence" value="ECO:0007669"/>
    <property type="project" value="UniProtKB-KW"/>
</dbReference>
<dbReference type="STRING" id="102285.A0A0R3T696"/>
<organism evidence="9">
    <name type="scientific">Rodentolepis nana</name>
    <name type="common">Dwarf tapeworm</name>
    <name type="synonym">Hymenolepis nana</name>
    <dbReference type="NCBI Taxonomy" id="102285"/>
    <lineage>
        <taxon>Eukaryota</taxon>
        <taxon>Metazoa</taxon>
        <taxon>Spiralia</taxon>
        <taxon>Lophotrochozoa</taxon>
        <taxon>Platyhelminthes</taxon>
        <taxon>Cestoda</taxon>
        <taxon>Eucestoda</taxon>
        <taxon>Cyclophyllidea</taxon>
        <taxon>Hymenolepididae</taxon>
        <taxon>Rodentolepis</taxon>
    </lineage>
</organism>
<keyword evidence="1" id="KW-0547">Nucleotide-binding</keyword>
<evidence type="ECO:0000256" key="3">
    <source>
        <dbReference type="ARBA" id="ARBA00022806"/>
    </source>
</evidence>
<evidence type="ECO:0000313" key="7">
    <source>
        <dbReference type="EMBL" id="VDN98442.1"/>
    </source>
</evidence>
<dbReference type="InterPro" id="IPR057220">
    <property type="entry name" value="DUF7898"/>
</dbReference>